<dbReference type="InterPro" id="IPR029069">
    <property type="entry name" value="HotDog_dom_sf"/>
</dbReference>
<comment type="caution">
    <text evidence="3">The sequence shown here is derived from an EMBL/GenBank/DDBJ whole genome shotgun (WGS) entry which is preliminary data.</text>
</comment>
<organism evidence="3 4">
    <name type="scientific">Anaerosporomusa subterranea</name>
    <dbReference type="NCBI Taxonomy" id="1794912"/>
    <lineage>
        <taxon>Bacteria</taxon>
        <taxon>Bacillati</taxon>
        <taxon>Bacillota</taxon>
        <taxon>Negativicutes</taxon>
        <taxon>Acetonemataceae</taxon>
        <taxon>Anaerosporomusa</taxon>
    </lineage>
</organism>
<dbReference type="InterPro" id="IPR050965">
    <property type="entry name" value="UPF0336/Enoyl-CoA_hydratase"/>
</dbReference>
<sequence>MYEKKAFAQFHIGDKESFSKTVTEADVINFAGISGDFNPLHMNVEYAKTTMFKARIAHGALVSSFISTAGAMFIGLGGIYVSQLSKFKAPVYIGDTITATMEVVDTIPTKNMLKMHTYCMNQNGKVVIDGEAVVMVSA</sequence>
<name>A0A154BP65_ANASB</name>
<keyword evidence="1" id="KW-1133">Transmembrane helix</keyword>
<keyword evidence="1" id="KW-0812">Transmembrane</keyword>
<dbReference type="GO" id="GO:0019171">
    <property type="term" value="F:(3R)-hydroxyacyl-[acyl-carrier-protein] dehydratase activity"/>
    <property type="evidence" value="ECO:0007669"/>
    <property type="project" value="TreeGrafter"/>
</dbReference>
<dbReference type="SUPFAM" id="SSF54637">
    <property type="entry name" value="Thioesterase/thiol ester dehydrase-isomerase"/>
    <property type="match status" value="1"/>
</dbReference>
<dbReference type="InterPro" id="IPR002539">
    <property type="entry name" value="MaoC-like_dom"/>
</dbReference>
<dbReference type="STRING" id="1794912.AXX12_10705"/>
<gene>
    <name evidence="3" type="ORF">AXX12_10705</name>
</gene>
<feature type="transmembrane region" description="Helical" evidence="1">
    <location>
        <begin position="56"/>
        <end position="81"/>
    </location>
</feature>
<feature type="domain" description="MaoC-like" evidence="2">
    <location>
        <begin position="19"/>
        <end position="116"/>
    </location>
</feature>
<dbReference type="OrthoDB" id="9801625at2"/>
<proteinExistence type="predicted"/>
<dbReference type="CDD" id="cd03449">
    <property type="entry name" value="R_hydratase"/>
    <property type="match status" value="1"/>
</dbReference>
<keyword evidence="4" id="KW-1185">Reference proteome</keyword>
<dbReference type="GO" id="GO:0006633">
    <property type="term" value="P:fatty acid biosynthetic process"/>
    <property type="evidence" value="ECO:0007669"/>
    <property type="project" value="TreeGrafter"/>
</dbReference>
<reference evidence="3 4" key="1">
    <citation type="submission" date="2016-02" db="EMBL/GenBank/DDBJ databases">
        <title>Anaerosporomusa subterraneum gen. nov., sp. nov., a spore-forming obligate anaerobe isolated from saprolite.</title>
        <authorList>
            <person name="Choi J.K."/>
            <person name="Shah M."/>
            <person name="Yee N."/>
        </authorList>
    </citation>
    <scope>NUCLEOTIDE SEQUENCE [LARGE SCALE GENOMIC DNA]</scope>
    <source>
        <strain evidence="3 4">RU4</strain>
    </source>
</reference>
<dbReference type="PANTHER" id="PTHR43437:SF3">
    <property type="entry name" value="HYDROXYACYL-THIOESTER DEHYDRATASE TYPE 2, MITOCHONDRIAL"/>
    <property type="match status" value="1"/>
</dbReference>
<dbReference type="Gene3D" id="3.10.129.10">
    <property type="entry name" value="Hotdog Thioesterase"/>
    <property type="match status" value="1"/>
</dbReference>
<dbReference type="PANTHER" id="PTHR43437">
    <property type="entry name" value="HYDROXYACYL-THIOESTER DEHYDRATASE TYPE 2, MITOCHONDRIAL-RELATED"/>
    <property type="match status" value="1"/>
</dbReference>
<evidence type="ECO:0000313" key="4">
    <source>
        <dbReference type="Proteomes" id="UP000076268"/>
    </source>
</evidence>
<keyword evidence="1" id="KW-0472">Membrane</keyword>
<dbReference type="EMBL" id="LSGP01000020">
    <property type="protein sequence ID" value="KYZ75675.1"/>
    <property type="molecule type" value="Genomic_DNA"/>
</dbReference>
<dbReference type="RefSeq" id="WP_066243269.1">
    <property type="nucleotide sequence ID" value="NZ_LSGP01000020.1"/>
</dbReference>
<evidence type="ECO:0000313" key="3">
    <source>
        <dbReference type="EMBL" id="KYZ75675.1"/>
    </source>
</evidence>
<dbReference type="Proteomes" id="UP000076268">
    <property type="component" value="Unassembled WGS sequence"/>
</dbReference>
<accession>A0A154BP65</accession>
<evidence type="ECO:0000256" key="1">
    <source>
        <dbReference type="SAM" id="Phobius"/>
    </source>
</evidence>
<dbReference type="Pfam" id="PF01575">
    <property type="entry name" value="MaoC_dehydratas"/>
    <property type="match status" value="1"/>
</dbReference>
<protein>
    <submittedName>
        <fullName evidence="3">Enoyl-CoA hydratase</fullName>
    </submittedName>
</protein>
<evidence type="ECO:0000259" key="2">
    <source>
        <dbReference type="Pfam" id="PF01575"/>
    </source>
</evidence>
<dbReference type="AlphaFoldDB" id="A0A154BP65"/>